<dbReference type="AlphaFoldDB" id="A0A0L0FBG9"/>
<dbReference type="GO" id="GO:0005739">
    <property type="term" value="C:mitochondrion"/>
    <property type="evidence" value="ECO:0007669"/>
    <property type="project" value="InterPro"/>
</dbReference>
<feature type="compositionally biased region" description="Basic and acidic residues" evidence="1">
    <location>
        <begin position="46"/>
        <end position="64"/>
    </location>
</feature>
<dbReference type="RefSeq" id="XP_014147999.1">
    <property type="nucleotide sequence ID" value="XM_014292524.1"/>
</dbReference>
<name>A0A0L0FBG9_9EUKA</name>
<organism evidence="2 3">
    <name type="scientific">Sphaeroforma arctica JP610</name>
    <dbReference type="NCBI Taxonomy" id="667725"/>
    <lineage>
        <taxon>Eukaryota</taxon>
        <taxon>Ichthyosporea</taxon>
        <taxon>Ichthyophonida</taxon>
        <taxon>Sphaeroforma</taxon>
    </lineage>
</organism>
<evidence type="ECO:0000313" key="2">
    <source>
        <dbReference type="EMBL" id="KNC74097.1"/>
    </source>
</evidence>
<protein>
    <submittedName>
        <fullName evidence="2">Uncharacterized protein</fullName>
    </submittedName>
</protein>
<feature type="region of interest" description="Disordered" evidence="1">
    <location>
        <begin position="1"/>
        <end position="98"/>
    </location>
</feature>
<feature type="compositionally biased region" description="Basic and acidic residues" evidence="1">
    <location>
        <begin position="81"/>
        <end position="90"/>
    </location>
</feature>
<evidence type="ECO:0000256" key="1">
    <source>
        <dbReference type="SAM" id="MobiDB-lite"/>
    </source>
</evidence>
<dbReference type="Proteomes" id="UP000054560">
    <property type="component" value="Unassembled WGS sequence"/>
</dbReference>
<dbReference type="OrthoDB" id="6161911at2759"/>
<gene>
    <name evidence="2" type="ORF">SARC_13345</name>
</gene>
<dbReference type="InterPro" id="IPR026193">
    <property type="entry name" value="NDUFV3"/>
</dbReference>
<feature type="non-terminal residue" evidence="2">
    <location>
        <position position="1"/>
    </location>
</feature>
<keyword evidence="3" id="KW-1185">Reference proteome</keyword>
<proteinExistence type="predicted"/>
<dbReference type="GeneID" id="25913849"/>
<dbReference type="GO" id="GO:0045271">
    <property type="term" value="C:respiratory chain complex I"/>
    <property type="evidence" value="ECO:0007669"/>
    <property type="project" value="InterPro"/>
</dbReference>
<evidence type="ECO:0000313" key="3">
    <source>
        <dbReference type="Proteomes" id="UP000054560"/>
    </source>
</evidence>
<accession>A0A0L0FBG9</accession>
<dbReference type="EMBL" id="KQ244768">
    <property type="protein sequence ID" value="KNC74097.1"/>
    <property type="molecule type" value="Genomic_DNA"/>
</dbReference>
<sequence length="138" mass="15281">DTGVSAADKKKLTADPPKGEKTNVVDVKDTKASAQPPKTQTQASGRKVEANQKVETVPKSKESYETVTKPPTDPKQIVTEAQKKAPKAPEKAAANKAADVNEYNNKEYYSHNKYSYYDLENKIHSYGNRVEQPDGSRR</sequence>
<reference evidence="2 3" key="1">
    <citation type="submission" date="2011-02" db="EMBL/GenBank/DDBJ databases">
        <title>The Genome Sequence of Sphaeroforma arctica JP610.</title>
        <authorList>
            <consortium name="The Broad Institute Genome Sequencing Platform"/>
            <person name="Russ C."/>
            <person name="Cuomo C."/>
            <person name="Young S.K."/>
            <person name="Zeng Q."/>
            <person name="Gargeya S."/>
            <person name="Alvarado L."/>
            <person name="Berlin A."/>
            <person name="Chapman S.B."/>
            <person name="Chen Z."/>
            <person name="Freedman E."/>
            <person name="Gellesch M."/>
            <person name="Goldberg J."/>
            <person name="Griggs A."/>
            <person name="Gujja S."/>
            <person name="Heilman E."/>
            <person name="Heiman D."/>
            <person name="Howarth C."/>
            <person name="Mehta T."/>
            <person name="Neiman D."/>
            <person name="Pearson M."/>
            <person name="Roberts A."/>
            <person name="Saif S."/>
            <person name="Shea T."/>
            <person name="Shenoy N."/>
            <person name="Sisk P."/>
            <person name="Stolte C."/>
            <person name="Sykes S."/>
            <person name="White J."/>
            <person name="Yandava C."/>
            <person name="Burger G."/>
            <person name="Gray M.W."/>
            <person name="Holland P.W.H."/>
            <person name="King N."/>
            <person name="Lang F.B.F."/>
            <person name="Roger A.J."/>
            <person name="Ruiz-Trillo I."/>
            <person name="Haas B."/>
            <person name="Nusbaum C."/>
            <person name="Birren B."/>
        </authorList>
    </citation>
    <scope>NUCLEOTIDE SEQUENCE [LARGE SCALE GENOMIC DNA]</scope>
    <source>
        <strain evidence="2 3">JP610</strain>
    </source>
</reference>
<feature type="compositionally biased region" description="Polar residues" evidence="1">
    <location>
        <begin position="32"/>
        <end position="44"/>
    </location>
</feature>
<feature type="compositionally biased region" description="Basic and acidic residues" evidence="1">
    <location>
        <begin position="7"/>
        <end position="31"/>
    </location>
</feature>
<dbReference type="Pfam" id="PF15880">
    <property type="entry name" value="NDUFV3"/>
    <property type="match status" value="1"/>
</dbReference>